<name>A0A5C1AMQ2_9BACT</name>
<keyword evidence="3" id="KW-1185">Reference proteome</keyword>
<proteinExistence type="predicted"/>
<dbReference type="KEGG" id="lrs:PX52LOC_06488"/>
<sequence>MSTSQTAIPPHTATAPKPMLPTPTVNPFTGLAVAASGAEPLPVGVYFAVFRGVEAFSNDKVQDKLTWTWAVASGPHKGREATALTDLRLTPHTHAGRLLAGLVGRPLVPGEDISGLWTDVQKAIGQTWAVTVASGPKGGKPSVQNVSVPSEM</sequence>
<dbReference type="Proteomes" id="UP000324974">
    <property type="component" value="Chromosome"/>
</dbReference>
<evidence type="ECO:0000256" key="1">
    <source>
        <dbReference type="SAM" id="MobiDB-lite"/>
    </source>
</evidence>
<dbReference type="AlphaFoldDB" id="A0A5C1AMQ2"/>
<protein>
    <submittedName>
        <fullName evidence="2">Uncharacterized protein</fullName>
    </submittedName>
</protein>
<dbReference type="RefSeq" id="WP_168218715.1">
    <property type="nucleotide sequence ID" value="NZ_CP042425.1"/>
</dbReference>
<evidence type="ECO:0000313" key="3">
    <source>
        <dbReference type="Proteomes" id="UP000324974"/>
    </source>
</evidence>
<feature type="region of interest" description="Disordered" evidence="1">
    <location>
        <begin position="1"/>
        <end position="21"/>
    </location>
</feature>
<dbReference type="EMBL" id="CP042425">
    <property type="protein sequence ID" value="QEL19417.1"/>
    <property type="molecule type" value="Genomic_DNA"/>
</dbReference>
<accession>A0A5C1AMQ2</accession>
<reference evidence="3" key="1">
    <citation type="submission" date="2019-08" db="EMBL/GenBank/DDBJ databases">
        <title>Limnoglobus roseus gen. nov., sp. nov., a novel freshwater planctomycete with a giant genome from the family Gemmataceae.</title>
        <authorList>
            <person name="Kulichevskaya I.S."/>
            <person name="Naumoff D.G."/>
            <person name="Miroshnikov K."/>
            <person name="Ivanova A."/>
            <person name="Philippov D.A."/>
            <person name="Hakobyan A."/>
            <person name="Rijpstra I.C."/>
            <person name="Sinninghe Damste J.S."/>
            <person name="Liesack W."/>
            <person name="Dedysh S.N."/>
        </authorList>
    </citation>
    <scope>NUCLEOTIDE SEQUENCE [LARGE SCALE GENOMIC DNA]</scope>
    <source>
        <strain evidence="3">PX52</strain>
    </source>
</reference>
<organism evidence="2 3">
    <name type="scientific">Limnoglobus roseus</name>
    <dbReference type="NCBI Taxonomy" id="2598579"/>
    <lineage>
        <taxon>Bacteria</taxon>
        <taxon>Pseudomonadati</taxon>
        <taxon>Planctomycetota</taxon>
        <taxon>Planctomycetia</taxon>
        <taxon>Gemmatales</taxon>
        <taxon>Gemmataceae</taxon>
        <taxon>Limnoglobus</taxon>
    </lineage>
</organism>
<gene>
    <name evidence="2" type="ORF">PX52LOC_06488</name>
</gene>
<evidence type="ECO:0000313" key="2">
    <source>
        <dbReference type="EMBL" id="QEL19417.1"/>
    </source>
</evidence>